<dbReference type="InterPro" id="IPR013216">
    <property type="entry name" value="Methyltransf_11"/>
</dbReference>
<dbReference type="CDD" id="cd02440">
    <property type="entry name" value="AdoMet_MTases"/>
    <property type="match status" value="1"/>
</dbReference>
<dbReference type="SUPFAM" id="SSF53335">
    <property type="entry name" value="S-adenosyl-L-methionine-dependent methyltransferases"/>
    <property type="match status" value="1"/>
</dbReference>
<dbReference type="GO" id="GO:0008757">
    <property type="term" value="F:S-adenosylmethionine-dependent methyltransferase activity"/>
    <property type="evidence" value="ECO:0007669"/>
    <property type="project" value="InterPro"/>
</dbReference>
<proteinExistence type="predicted"/>
<reference evidence="2" key="1">
    <citation type="submission" date="2021-02" db="EMBL/GenBank/DDBJ databases">
        <title>Natrosporangium hydrolyticum gen. nov., sp. nov, a haloalkaliphilic actinobacterium from a soda solonchak soil.</title>
        <authorList>
            <person name="Sorokin D.Y."/>
            <person name="Khijniak T.V."/>
            <person name="Zakharycheva A.P."/>
            <person name="Boueva O.V."/>
            <person name="Ariskina E.V."/>
            <person name="Hahnke R.L."/>
            <person name="Bunk B."/>
            <person name="Sproer C."/>
            <person name="Schumann P."/>
            <person name="Evtushenko L.I."/>
            <person name="Kublanov I.V."/>
        </authorList>
    </citation>
    <scope>NUCLEOTIDE SEQUENCE</scope>
    <source>
        <strain evidence="2">DSM 106523</strain>
    </source>
</reference>
<dbReference type="KEGG" id="nhy:JQS43_03165"/>
<dbReference type="Pfam" id="PF08241">
    <property type="entry name" value="Methyltransf_11"/>
    <property type="match status" value="1"/>
</dbReference>
<dbReference type="PANTHER" id="PTHR45036:SF1">
    <property type="entry name" value="METHYLTRANSFERASE LIKE 7A"/>
    <property type="match status" value="1"/>
</dbReference>
<evidence type="ECO:0000259" key="1">
    <source>
        <dbReference type="Pfam" id="PF08241"/>
    </source>
</evidence>
<dbReference type="Proteomes" id="UP000662857">
    <property type="component" value="Chromosome"/>
</dbReference>
<protein>
    <submittedName>
        <fullName evidence="2">Class I SAM-dependent methyltransferase</fullName>
    </submittedName>
</protein>
<keyword evidence="2" id="KW-0489">Methyltransferase</keyword>
<dbReference type="EMBL" id="CP070499">
    <property type="protein sequence ID" value="QSB15374.1"/>
    <property type="molecule type" value="Genomic_DNA"/>
</dbReference>
<dbReference type="PANTHER" id="PTHR45036">
    <property type="entry name" value="METHYLTRANSFERASE LIKE 7B"/>
    <property type="match status" value="1"/>
</dbReference>
<name>A0A895YC23_9ACTN</name>
<dbReference type="Gene3D" id="3.40.50.150">
    <property type="entry name" value="Vaccinia Virus protein VP39"/>
    <property type="match status" value="1"/>
</dbReference>
<keyword evidence="2" id="KW-0808">Transferase</keyword>
<evidence type="ECO:0000313" key="3">
    <source>
        <dbReference type="Proteomes" id="UP000662857"/>
    </source>
</evidence>
<accession>A0A895YC23</accession>
<organism evidence="2 3">
    <name type="scientific">Natronosporangium hydrolyticum</name>
    <dbReference type="NCBI Taxonomy" id="2811111"/>
    <lineage>
        <taxon>Bacteria</taxon>
        <taxon>Bacillati</taxon>
        <taxon>Actinomycetota</taxon>
        <taxon>Actinomycetes</taxon>
        <taxon>Micromonosporales</taxon>
        <taxon>Micromonosporaceae</taxon>
        <taxon>Natronosporangium</taxon>
    </lineage>
</organism>
<sequence>MCAGSPVASRDDQTARARRVWDKVAPRYDRGIAFWERGLFEGGREWVCSRATGQVLEVAVGTGRNLPFYPSGVTVTGVELSPAMLAIAEQYAAGLGLATDLREGDAQALPFADASFDTVVCTLSLCAIPDHARAIAEMARVLRPGGRLLLLDHIGSRWWPVWLGQRLLEVVTARAAGEYLTRRPARLLAAAGLQITESERLKLGAVERVAARKLGP</sequence>
<dbReference type="InterPro" id="IPR029063">
    <property type="entry name" value="SAM-dependent_MTases_sf"/>
</dbReference>
<evidence type="ECO:0000313" key="2">
    <source>
        <dbReference type="EMBL" id="QSB15374.1"/>
    </source>
</evidence>
<dbReference type="GO" id="GO:0032259">
    <property type="term" value="P:methylation"/>
    <property type="evidence" value="ECO:0007669"/>
    <property type="project" value="UniProtKB-KW"/>
</dbReference>
<gene>
    <name evidence="2" type="ORF">JQS43_03165</name>
</gene>
<dbReference type="AlphaFoldDB" id="A0A895YC23"/>
<dbReference type="InterPro" id="IPR052356">
    <property type="entry name" value="Thiol_S-MT"/>
</dbReference>
<feature type="domain" description="Methyltransferase type 11" evidence="1">
    <location>
        <begin position="56"/>
        <end position="149"/>
    </location>
</feature>
<keyword evidence="3" id="KW-1185">Reference proteome</keyword>